<dbReference type="EMBL" id="VOPY01000001">
    <property type="protein sequence ID" value="TXC73295.1"/>
    <property type="molecule type" value="Genomic_DNA"/>
</dbReference>
<evidence type="ECO:0000256" key="1">
    <source>
        <dbReference type="SAM" id="Phobius"/>
    </source>
</evidence>
<dbReference type="PANTHER" id="PTHR46825:SF15">
    <property type="entry name" value="BETA-LACTAMASE-RELATED DOMAIN-CONTAINING PROTEIN"/>
    <property type="match status" value="1"/>
</dbReference>
<dbReference type="Gene3D" id="3.40.710.10">
    <property type="entry name" value="DD-peptidase/beta-lactamase superfamily"/>
    <property type="match status" value="1"/>
</dbReference>
<keyword evidence="1" id="KW-1133">Transmembrane helix</keyword>
<dbReference type="SUPFAM" id="SSF56601">
    <property type="entry name" value="beta-lactamase/transpeptidase-like"/>
    <property type="match status" value="1"/>
</dbReference>
<reference evidence="3 4" key="1">
    <citation type="submission" date="2019-08" db="EMBL/GenBank/DDBJ databases">
        <title>Sphingorhabdus soil sp. nov., isolated from arctic soil.</title>
        <authorList>
            <person name="Liu Y."/>
        </authorList>
    </citation>
    <scope>NUCLEOTIDE SEQUENCE [LARGE SCALE GENOMIC DNA]</scope>
    <source>
        <strain evidence="3 4">D-2Q-5-6</strain>
    </source>
</reference>
<evidence type="ECO:0000313" key="4">
    <source>
        <dbReference type="Proteomes" id="UP000321129"/>
    </source>
</evidence>
<feature type="transmembrane region" description="Helical" evidence="1">
    <location>
        <begin position="12"/>
        <end position="29"/>
    </location>
</feature>
<dbReference type="Proteomes" id="UP000321129">
    <property type="component" value="Unassembled WGS sequence"/>
</dbReference>
<name>A0A5C6UQJ0_9SPHN</name>
<proteinExistence type="predicted"/>
<accession>A0A5C6UQJ0</accession>
<dbReference type="Pfam" id="PF00144">
    <property type="entry name" value="Beta-lactamase"/>
    <property type="match status" value="1"/>
</dbReference>
<dbReference type="InterPro" id="IPR001466">
    <property type="entry name" value="Beta-lactam-related"/>
</dbReference>
<dbReference type="OrthoDB" id="119951at2"/>
<evidence type="ECO:0000259" key="2">
    <source>
        <dbReference type="Pfam" id="PF00144"/>
    </source>
</evidence>
<sequence>MAVGEIRLRGKALAIAAIILFALVAWWGSSWRDTSAPAEQARLTAPLDNPEKLHNLKIDYRALDDRIGALMRRKDMTGLSVAVVEQGRLTFAKGYGTTIAGGGEPVSPATVFRWASLSKGVASTLVAKMVAKGQLDFVHSPAFYRSSLRLPDHAEERVTLLDILSHRLGLPKNAYDGRLEGGKSPREIRRSLADVSPVCPPGTCHSYQNVAFDSVSEIVERASGRRYAAMVRDTLFRPLGMTSASIGSAGIKASEHWARPSHNERELELAEAYYRVPAAAGVNSNIVDMARWMTAQMGETPRVLSPAVLDVIHRPRVATARPYGGSTFGRALDHPAYGLAWRSFDFRGHHLVGHSGAVAGYRSTLIFDPKAKVGIAMLWNSDSSVPFRLPGEVLDDYYGEPFTDFLDLGDAPAKARERPAAKSEL</sequence>
<gene>
    <name evidence="3" type="ORF">FSZ31_00570</name>
</gene>
<dbReference type="RefSeq" id="WP_147121133.1">
    <property type="nucleotide sequence ID" value="NZ_VOPY01000001.1"/>
</dbReference>
<protein>
    <submittedName>
        <fullName evidence="3">Beta-lactamase family protein</fullName>
    </submittedName>
</protein>
<keyword evidence="4" id="KW-1185">Reference proteome</keyword>
<dbReference type="PANTHER" id="PTHR46825">
    <property type="entry name" value="D-ALANYL-D-ALANINE-CARBOXYPEPTIDASE/ENDOPEPTIDASE AMPH"/>
    <property type="match status" value="1"/>
</dbReference>
<keyword evidence="1" id="KW-0472">Membrane</keyword>
<dbReference type="InterPro" id="IPR050491">
    <property type="entry name" value="AmpC-like"/>
</dbReference>
<evidence type="ECO:0000313" key="3">
    <source>
        <dbReference type="EMBL" id="TXC73295.1"/>
    </source>
</evidence>
<dbReference type="InterPro" id="IPR012338">
    <property type="entry name" value="Beta-lactam/transpept-like"/>
</dbReference>
<organism evidence="3 4">
    <name type="scientific">Flavisphingopyxis soli</name>
    <dbReference type="NCBI Taxonomy" id="2601267"/>
    <lineage>
        <taxon>Bacteria</taxon>
        <taxon>Pseudomonadati</taxon>
        <taxon>Pseudomonadota</taxon>
        <taxon>Alphaproteobacteria</taxon>
        <taxon>Sphingomonadales</taxon>
        <taxon>Sphingopyxidaceae</taxon>
        <taxon>Flavisphingopyxis</taxon>
    </lineage>
</organism>
<keyword evidence="1" id="KW-0812">Transmembrane</keyword>
<comment type="caution">
    <text evidence="3">The sequence shown here is derived from an EMBL/GenBank/DDBJ whole genome shotgun (WGS) entry which is preliminary data.</text>
</comment>
<feature type="domain" description="Beta-lactamase-related" evidence="2">
    <location>
        <begin position="63"/>
        <end position="388"/>
    </location>
</feature>
<dbReference type="AlphaFoldDB" id="A0A5C6UQJ0"/>